<dbReference type="GO" id="GO:0005524">
    <property type="term" value="F:ATP binding"/>
    <property type="evidence" value="ECO:0007669"/>
    <property type="project" value="UniProtKB-KW"/>
</dbReference>
<keyword evidence="14 17" id="KW-0753">Steroid metabolism</keyword>
<dbReference type="InterPro" id="IPR006203">
    <property type="entry name" value="GHMP_knse_ATP-bd_CS"/>
</dbReference>
<evidence type="ECO:0000256" key="9">
    <source>
        <dbReference type="ARBA" id="ARBA00022840"/>
    </source>
</evidence>
<dbReference type="InterPro" id="IPR014721">
    <property type="entry name" value="Ribsml_uS5_D2-typ_fold_subgr"/>
</dbReference>
<reference evidence="20" key="1">
    <citation type="journal article" date="2020" name="Stud. Mycol.">
        <title>101 Dothideomycetes genomes: a test case for predicting lifestyles and emergence of pathogens.</title>
        <authorList>
            <person name="Haridas S."/>
            <person name="Albert R."/>
            <person name="Binder M."/>
            <person name="Bloem J."/>
            <person name="Labutti K."/>
            <person name="Salamov A."/>
            <person name="Andreopoulos B."/>
            <person name="Baker S."/>
            <person name="Barry K."/>
            <person name="Bills G."/>
            <person name="Bluhm B."/>
            <person name="Cannon C."/>
            <person name="Castanera R."/>
            <person name="Culley D."/>
            <person name="Daum C."/>
            <person name="Ezra D."/>
            <person name="Gonzalez J."/>
            <person name="Henrissat B."/>
            <person name="Kuo A."/>
            <person name="Liang C."/>
            <person name="Lipzen A."/>
            <person name="Lutzoni F."/>
            <person name="Magnuson J."/>
            <person name="Mondo S."/>
            <person name="Nolan M."/>
            <person name="Ohm R."/>
            <person name="Pangilinan J."/>
            <person name="Park H.-J."/>
            <person name="Ramirez L."/>
            <person name="Alfaro M."/>
            <person name="Sun H."/>
            <person name="Tritt A."/>
            <person name="Yoshinaga Y."/>
            <person name="Zwiers L.-H."/>
            <person name="Turgeon B."/>
            <person name="Goodwin S."/>
            <person name="Spatafora J."/>
            <person name="Crous P."/>
            <person name="Grigoriev I."/>
        </authorList>
    </citation>
    <scope>NUCLEOTIDE SEQUENCE</scope>
    <source>
        <strain evidence="20">CBS 675.92</strain>
    </source>
</reference>
<protein>
    <recommendedName>
        <fullName evidence="3 17">Mevalonate kinase</fullName>
        <shortName evidence="17">MK</shortName>
        <ecNumber evidence="3 17">2.7.1.36</ecNumber>
    </recommendedName>
</protein>
<keyword evidence="7 17" id="KW-0547">Nucleotide-binding</keyword>
<evidence type="ECO:0000256" key="16">
    <source>
        <dbReference type="ARBA" id="ARBA00029438"/>
    </source>
</evidence>
<evidence type="ECO:0000313" key="20">
    <source>
        <dbReference type="EMBL" id="KAF1958027.1"/>
    </source>
</evidence>
<comment type="pathway">
    <text evidence="16 17">Isoprenoid biosynthesis; isopentenyl diphosphate biosynthesis via mevalonate pathway; isopentenyl diphosphate from (R)-mevalonate: step 1/3.</text>
</comment>
<keyword evidence="9 17" id="KW-0067">ATP-binding</keyword>
<dbReference type="Gene3D" id="3.30.230.10">
    <property type="match status" value="1"/>
</dbReference>
<dbReference type="PANTHER" id="PTHR43290:SF2">
    <property type="entry name" value="MEVALONATE KINASE"/>
    <property type="match status" value="1"/>
</dbReference>
<dbReference type="Gene3D" id="3.30.70.890">
    <property type="entry name" value="GHMP kinase, C-terminal domain"/>
    <property type="match status" value="1"/>
</dbReference>
<comment type="function">
    <text evidence="17">Mevalonate kinase; part of the second module of ergosterol biosynthesis pathway that includes the middle steps of the pathway. The second module is carried out in the vacuole and involves the formation of farnesyl diphosphate, which is also an important intermediate in the biosynthesis of ubiquinone, dolichol, heme and prenylated proteins.</text>
</comment>
<comment type="subcellular location">
    <subcellularLocation>
        <location evidence="1 17">Cytoplasm</location>
    </subcellularLocation>
</comment>
<dbReference type="PRINTS" id="PR00959">
    <property type="entry name" value="MEVGALKINASE"/>
</dbReference>
<keyword evidence="5 17" id="KW-0444">Lipid biosynthesis</keyword>
<keyword evidence="4 17" id="KW-0963">Cytoplasm</keyword>
<evidence type="ECO:0000256" key="14">
    <source>
        <dbReference type="ARBA" id="ARBA00023221"/>
    </source>
</evidence>
<dbReference type="Pfam" id="PF00288">
    <property type="entry name" value="GHMP_kinases_N"/>
    <property type="match status" value="1"/>
</dbReference>
<organism evidence="20 21">
    <name type="scientific">Byssothecium circinans</name>
    <dbReference type="NCBI Taxonomy" id="147558"/>
    <lineage>
        <taxon>Eukaryota</taxon>
        <taxon>Fungi</taxon>
        <taxon>Dikarya</taxon>
        <taxon>Ascomycota</taxon>
        <taxon>Pezizomycotina</taxon>
        <taxon>Dothideomycetes</taxon>
        <taxon>Pleosporomycetidae</taxon>
        <taxon>Pleosporales</taxon>
        <taxon>Massarineae</taxon>
        <taxon>Massarinaceae</taxon>
        <taxon>Byssothecium</taxon>
    </lineage>
</organism>
<dbReference type="InterPro" id="IPR006205">
    <property type="entry name" value="Mev_gal_kin"/>
</dbReference>
<dbReference type="InterPro" id="IPR036554">
    <property type="entry name" value="GHMP_kinase_C_sf"/>
</dbReference>
<dbReference type="InterPro" id="IPR006204">
    <property type="entry name" value="GHMP_kinase_N_dom"/>
</dbReference>
<evidence type="ECO:0000256" key="17">
    <source>
        <dbReference type="RuleBase" id="RU363087"/>
    </source>
</evidence>
<comment type="similarity">
    <text evidence="2 17">Belongs to the GHMP kinase family. Mevalonate kinase subfamily.</text>
</comment>
<evidence type="ECO:0000256" key="4">
    <source>
        <dbReference type="ARBA" id="ARBA00022490"/>
    </source>
</evidence>
<evidence type="ECO:0000259" key="18">
    <source>
        <dbReference type="Pfam" id="PF00288"/>
    </source>
</evidence>
<evidence type="ECO:0000256" key="2">
    <source>
        <dbReference type="ARBA" id="ARBA00006495"/>
    </source>
</evidence>
<dbReference type="AlphaFoldDB" id="A0A6A5UA75"/>
<evidence type="ECO:0000256" key="12">
    <source>
        <dbReference type="ARBA" id="ARBA00023098"/>
    </source>
</evidence>
<accession>A0A6A5UA75</accession>
<keyword evidence="21" id="KW-1185">Reference proteome</keyword>
<keyword evidence="8 17" id="KW-0418">Kinase</keyword>
<evidence type="ECO:0000256" key="7">
    <source>
        <dbReference type="ARBA" id="ARBA00022741"/>
    </source>
</evidence>
<dbReference type="InterPro" id="IPR013750">
    <property type="entry name" value="GHMP_kinase_C_dom"/>
</dbReference>
<evidence type="ECO:0000259" key="19">
    <source>
        <dbReference type="Pfam" id="PF08544"/>
    </source>
</evidence>
<dbReference type="GO" id="GO:0006696">
    <property type="term" value="P:ergosterol biosynthetic process"/>
    <property type="evidence" value="ECO:0007669"/>
    <property type="project" value="TreeGrafter"/>
</dbReference>
<keyword evidence="17" id="KW-0752">Steroid biosynthesis</keyword>
<name>A0A6A5UA75_9PLEO</name>
<keyword evidence="13 17" id="KW-1207">Sterol metabolism</keyword>
<evidence type="ECO:0000256" key="1">
    <source>
        <dbReference type="ARBA" id="ARBA00004496"/>
    </source>
</evidence>
<dbReference type="PROSITE" id="PS00627">
    <property type="entry name" value="GHMP_KINASES_ATP"/>
    <property type="match status" value="1"/>
</dbReference>
<gene>
    <name evidence="20" type="ORF">CC80DRAFT_491333</name>
</gene>
<evidence type="ECO:0000256" key="10">
    <source>
        <dbReference type="ARBA" id="ARBA00022842"/>
    </source>
</evidence>
<evidence type="ECO:0000256" key="5">
    <source>
        <dbReference type="ARBA" id="ARBA00022516"/>
    </source>
</evidence>
<dbReference type="OrthoDB" id="1652964at2759"/>
<dbReference type="GO" id="GO:0005829">
    <property type="term" value="C:cytosol"/>
    <property type="evidence" value="ECO:0007669"/>
    <property type="project" value="TreeGrafter"/>
</dbReference>
<dbReference type="GO" id="GO:0004496">
    <property type="term" value="F:mevalonate kinase activity"/>
    <property type="evidence" value="ECO:0007669"/>
    <property type="project" value="UniProtKB-EC"/>
</dbReference>
<dbReference type="EMBL" id="ML976988">
    <property type="protein sequence ID" value="KAF1958027.1"/>
    <property type="molecule type" value="Genomic_DNA"/>
</dbReference>
<dbReference type="UniPathway" id="UPA00057">
    <property type="reaction ID" value="UER00098"/>
</dbReference>
<feature type="domain" description="GHMP kinase N-terminal" evidence="18">
    <location>
        <begin position="136"/>
        <end position="219"/>
    </location>
</feature>
<dbReference type="SUPFAM" id="SSF54211">
    <property type="entry name" value="Ribosomal protein S5 domain 2-like"/>
    <property type="match status" value="1"/>
</dbReference>
<keyword evidence="6 17" id="KW-0808">Transferase</keyword>
<dbReference type="InterPro" id="IPR020568">
    <property type="entry name" value="Ribosomal_Su5_D2-typ_SF"/>
</dbReference>
<evidence type="ECO:0000256" key="13">
    <source>
        <dbReference type="ARBA" id="ARBA00023166"/>
    </source>
</evidence>
<evidence type="ECO:0000256" key="6">
    <source>
        <dbReference type="ARBA" id="ARBA00022679"/>
    </source>
</evidence>
<keyword evidence="11 17" id="KW-0756">Sterol biosynthesis</keyword>
<dbReference type="Proteomes" id="UP000800035">
    <property type="component" value="Unassembled WGS sequence"/>
</dbReference>
<dbReference type="NCBIfam" id="TIGR00549">
    <property type="entry name" value="mevalon_kin"/>
    <property type="match status" value="1"/>
</dbReference>
<evidence type="ECO:0000256" key="8">
    <source>
        <dbReference type="ARBA" id="ARBA00022777"/>
    </source>
</evidence>
<keyword evidence="12 17" id="KW-0443">Lipid metabolism</keyword>
<dbReference type="PANTHER" id="PTHR43290">
    <property type="entry name" value="MEVALONATE KINASE"/>
    <property type="match status" value="1"/>
</dbReference>
<comment type="catalytic activity">
    <reaction evidence="15">
        <text>(R)-mevalonate + ATP = (R)-5-phosphomevalonate + ADP + H(+)</text>
        <dbReference type="Rhea" id="RHEA:17065"/>
        <dbReference type="ChEBI" id="CHEBI:15378"/>
        <dbReference type="ChEBI" id="CHEBI:30616"/>
        <dbReference type="ChEBI" id="CHEBI:36464"/>
        <dbReference type="ChEBI" id="CHEBI:58146"/>
        <dbReference type="ChEBI" id="CHEBI:456216"/>
        <dbReference type="EC" id="2.7.1.36"/>
    </reaction>
    <physiologicalReaction direction="left-to-right" evidence="15">
        <dbReference type="Rhea" id="RHEA:17066"/>
    </physiologicalReaction>
</comment>
<keyword evidence="10" id="KW-0460">Magnesium</keyword>
<evidence type="ECO:0000256" key="3">
    <source>
        <dbReference type="ARBA" id="ARBA00012103"/>
    </source>
</evidence>
<evidence type="ECO:0000256" key="15">
    <source>
        <dbReference type="ARBA" id="ARBA00029310"/>
    </source>
</evidence>
<dbReference type="SUPFAM" id="SSF55060">
    <property type="entry name" value="GHMP Kinase, C-terminal domain"/>
    <property type="match status" value="1"/>
</dbReference>
<dbReference type="GO" id="GO:0019287">
    <property type="term" value="P:isopentenyl diphosphate biosynthetic process, mevalonate pathway"/>
    <property type="evidence" value="ECO:0007669"/>
    <property type="project" value="UniProtKB-UniPathway"/>
</dbReference>
<evidence type="ECO:0000313" key="21">
    <source>
        <dbReference type="Proteomes" id="UP000800035"/>
    </source>
</evidence>
<dbReference type="Pfam" id="PF08544">
    <property type="entry name" value="GHMP_kinases_C"/>
    <property type="match status" value="1"/>
</dbReference>
<evidence type="ECO:0000256" key="11">
    <source>
        <dbReference type="ARBA" id="ARBA00023011"/>
    </source>
</evidence>
<feature type="domain" description="GHMP kinase C-terminal" evidence="19">
    <location>
        <begin position="308"/>
        <end position="377"/>
    </location>
</feature>
<proteinExistence type="inferred from homology"/>
<dbReference type="EC" id="2.7.1.36" evidence="3 17"/>
<sequence>MQSTSTNKEMSSKFMVSAPGKVILCGEHASVYNKPAIAAAIAPRSYLLVAPSEDPRAIVLDFRDIGLNHAWDMDALPWDHDALLPANRSSYVNTLDTSLLQAILPHASTVSNNLPEAQRKIHIRSAAAFLYLFMSLGLRDGPGSVYTLRSFVPVGAGLGSSASVCVCWSAALLLQNGTVARPDAGLDTMCAKGHVEAISNWAFLGERCIHGDPSGVDNAVSAGGDAVLFQRNTPEPPRITPILSLPKLPMLLIDTKQERSTEDQIKKVRANLCEGTERYLDDIEELTNSVLELISSGGFVGPDKIHAVRSLGDLMSQNHRLLALLGASHPRLERIIKLVDGAGIGWTKLTGAGGGGCTITLLNPDVTDETKQRLERQLNAEGYKLYKTSLGSKGVGFRDCSMVEGDPIGDMTEEFTADLEFKGIARGLKDWMFWRT</sequence>